<feature type="region of interest" description="Disordered" evidence="1">
    <location>
        <begin position="91"/>
        <end position="122"/>
    </location>
</feature>
<organism evidence="3 4">
    <name type="scientific">Ensete ventricosum</name>
    <name type="common">Abyssinian banana</name>
    <name type="synonym">Musa ensete</name>
    <dbReference type="NCBI Taxonomy" id="4639"/>
    <lineage>
        <taxon>Eukaryota</taxon>
        <taxon>Viridiplantae</taxon>
        <taxon>Streptophyta</taxon>
        <taxon>Embryophyta</taxon>
        <taxon>Tracheophyta</taxon>
        <taxon>Spermatophyta</taxon>
        <taxon>Magnoliopsida</taxon>
        <taxon>Liliopsida</taxon>
        <taxon>Zingiberales</taxon>
        <taxon>Musaceae</taxon>
        <taxon>Ensete</taxon>
    </lineage>
</organism>
<dbReference type="AlphaFoldDB" id="A0A427AC42"/>
<comment type="caution">
    <text evidence="3">The sequence shown here is derived from an EMBL/GenBank/DDBJ whole genome shotgun (WGS) entry which is preliminary data.</text>
</comment>
<keyword evidence="2" id="KW-0812">Transmembrane</keyword>
<protein>
    <submittedName>
        <fullName evidence="3">Uncharacterized protein</fullName>
    </submittedName>
</protein>
<gene>
    <name evidence="3" type="ORF">B296_00006479</name>
</gene>
<keyword evidence="2" id="KW-1133">Transmembrane helix</keyword>
<sequence>MSGFWLAISGAVGLLAASLFMFLALQFSILNLSSCMEANDMAAIMCCGFRRVRGWKAVEAVVAEATIAAEEGATTPIAAKGSTMVDEATRWRRGNEEGEATVDRGKGKTATSMVASGKGRGN</sequence>
<proteinExistence type="predicted"/>
<evidence type="ECO:0000313" key="3">
    <source>
        <dbReference type="EMBL" id="RRT73721.1"/>
    </source>
</evidence>
<evidence type="ECO:0000256" key="1">
    <source>
        <dbReference type="SAM" id="MobiDB-lite"/>
    </source>
</evidence>
<accession>A0A427AC42</accession>
<keyword evidence="2" id="KW-0472">Membrane</keyword>
<feature type="non-terminal residue" evidence="3">
    <location>
        <position position="122"/>
    </location>
</feature>
<evidence type="ECO:0000313" key="4">
    <source>
        <dbReference type="Proteomes" id="UP000287651"/>
    </source>
</evidence>
<dbReference type="Proteomes" id="UP000287651">
    <property type="component" value="Unassembled WGS sequence"/>
</dbReference>
<feature type="compositionally biased region" description="Basic and acidic residues" evidence="1">
    <location>
        <begin position="91"/>
        <end position="106"/>
    </location>
</feature>
<dbReference type="EMBL" id="AMZH03003008">
    <property type="protein sequence ID" value="RRT73721.1"/>
    <property type="molecule type" value="Genomic_DNA"/>
</dbReference>
<feature type="transmembrane region" description="Helical" evidence="2">
    <location>
        <begin position="6"/>
        <end position="25"/>
    </location>
</feature>
<reference evidence="3 4" key="1">
    <citation type="journal article" date="2014" name="Agronomy (Basel)">
        <title>A Draft Genome Sequence for Ensete ventricosum, the Drought-Tolerant Tree Against Hunger.</title>
        <authorList>
            <person name="Harrison J."/>
            <person name="Moore K.A."/>
            <person name="Paszkiewicz K."/>
            <person name="Jones T."/>
            <person name="Grant M."/>
            <person name="Ambacheew D."/>
            <person name="Muzemil S."/>
            <person name="Studholme D.J."/>
        </authorList>
    </citation>
    <scope>NUCLEOTIDE SEQUENCE [LARGE SCALE GENOMIC DNA]</scope>
</reference>
<evidence type="ECO:0000256" key="2">
    <source>
        <dbReference type="SAM" id="Phobius"/>
    </source>
</evidence>
<name>A0A427AC42_ENSVE</name>